<evidence type="ECO:0000313" key="1">
    <source>
        <dbReference type="EMBL" id="GAA0156318.1"/>
    </source>
</evidence>
<comment type="caution">
    <text evidence="1">The sequence shown here is derived from an EMBL/GenBank/DDBJ whole genome shotgun (WGS) entry which is preliminary data.</text>
</comment>
<keyword evidence="2" id="KW-1185">Reference proteome</keyword>
<dbReference type="EMBL" id="BAABME010002832">
    <property type="protein sequence ID" value="GAA0156318.1"/>
    <property type="molecule type" value="Genomic_DNA"/>
</dbReference>
<sequence length="74" mass="8069">MLLTAFYDEIDSAGYQHAHTSNKGKAISETQSPLSQLKRQMSQITIAPEPSAKKKLLLMDDALEADDESSNSAT</sequence>
<dbReference type="AlphaFoldDB" id="A0AAV3Q1H1"/>
<organism evidence="1 2">
    <name type="scientific">Lithospermum erythrorhizon</name>
    <name type="common">Purple gromwell</name>
    <name type="synonym">Lithospermum officinale var. erythrorhizon</name>
    <dbReference type="NCBI Taxonomy" id="34254"/>
    <lineage>
        <taxon>Eukaryota</taxon>
        <taxon>Viridiplantae</taxon>
        <taxon>Streptophyta</taxon>
        <taxon>Embryophyta</taxon>
        <taxon>Tracheophyta</taxon>
        <taxon>Spermatophyta</taxon>
        <taxon>Magnoliopsida</taxon>
        <taxon>eudicotyledons</taxon>
        <taxon>Gunneridae</taxon>
        <taxon>Pentapetalae</taxon>
        <taxon>asterids</taxon>
        <taxon>lamiids</taxon>
        <taxon>Boraginales</taxon>
        <taxon>Boraginaceae</taxon>
        <taxon>Boraginoideae</taxon>
        <taxon>Lithospermeae</taxon>
        <taxon>Lithospermum</taxon>
    </lineage>
</organism>
<name>A0AAV3Q1H1_LITER</name>
<protein>
    <submittedName>
        <fullName evidence="1">Uncharacterized protein</fullName>
    </submittedName>
</protein>
<proteinExistence type="predicted"/>
<dbReference type="Proteomes" id="UP001454036">
    <property type="component" value="Unassembled WGS sequence"/>
</dbReference>
<reference evidence="1 2" key="1">
    <citation type="submission" date="2024-01" db="EMBL/GenBank/DDBJ databases">
        <title>The complete chloroplast genome sequence of Lithospermum erythrorhizon: insights into the phylogenetic relationship among Boraginaceae species and the maternal lineages of purple gromwells.</title>
        <authorList>
            <person name="Okada T."/>
            <person name="Watanabe K."/>
        </authorList>
    </citation>
    <scope>NUCLEOTIDE SEQUENCE [LARGE SCALE GENOMIC DNA]</scope>
</reference>
<accession>A0AAV3Q1H1</accession>
<evidence type="ECO:0000313" key="2">
    <source>
        <dbReference type="Proteomes" id="UP001454036"/>
    </source>
</evidence>
<gene>
    <name evidence="1" type="ORF">LIER_13839</name>
</gene>